<dbReference type="OrthoDB" id="2152119at2759"/>
<comment type="similarity">
    <text evidence="2">Belongs to the UPF0057 (PMP3) family.</text>
</comment>
<dbReference type="EMBL" id="JAPQKS010000006">
    <property type="protein sequence ID" value="KAJ5223702.1"/>
    <property type="molecule type" value="Genomic_DNA"/>
</dbReference>
<dbReference type="InterPro" id="IPR000612">
    <property type="entry name" value="PMP3"/>
</dbReference>
<dbReference type="GeneID" id="83204843"/>
<dbReference type="AlphaFoldDB" id="A0A9W9NPE0"/>
<evidence type="ECO:0000256" key="1">
    <source>
        <dbReference type="ARBA" id="ARBA00004370"/>
    </source>
</evidence>
<reference evidence="7" key="2">
    <citation type="journal article" date="2023" name="IMA Fungus">
        <title>Comparative genomic study of the Penicillium genus elucidates a diverse pangenome and 15 lateral gene transfer events.</title>
        <authorList>
            <person name="Petersen C."/>
            <person name="Sorensen T."/>
            <person name="Nielsen M.R."/>
            <person name="Sondergaard T.E."/>
            <person name="Sorensen J.L."/>
            <person name="Fitzpatrick D.A."/>
            <person name="Frisvad J.C."/>
            <person name="Nielsen K.L."/>
        </authorList>
    </citation>
    <scope>NUCLEOTIDE SEQUENCE</scope>
    <source>
        <strain evidence="7">IBT 19713</strain>
    </source>
</reference>
<dbReference type="GO" id="GO:0016020">
    <property type="term" value="C:membrane"/>
    <property type="evidence" value="ECO:0007669"/>
    <property type="project" value="UniProtKB-SubCell"/>
</dbReference>
<name>A0A9W9NPE0_9EURO</name>
<comment type="subcellular location">
    <subcellularLocation>
        <location evidence="1">Membrane</location>
    </subcellularLocation>
</comment>
<dbReference type="PANTHER" id="PTHR21659:SF42">
    <property type="entry name" value="UPF0057 MEMBRANE PROTEIN ZK632.10-RELATED"/>
    <property type="match status" value="1"/>
</dbReference>
<keyword evidence="3 6" id="KW-0812">Transmembrane</keyword>
<feature type="transmembrane region" description="Helical" evidence="6">
    <location>
        <begin position="44"/>
        <end position="65"/>
    </location>
</feature>
<proteinExistence type="inferred from homology"/>
<accession>A0A9W9NPE0</accession>
<evidence type="ECO:0000256" key="3">
    <source>
        <dbReference type="ARBA" id="ARBA00022692"/>
    </source>
</evidence>
<keyword evidence="4 6" id="KW-1133">Transmembrane helix</keyword>
<sequence>MKRLNSPKDDNVPVYIFVLLFTILLLSYFPPLGVFLISGCGVDFWINVCLTILGYLPGHVHAFYLEYVYYQRKKLDPMAHATERRAPGVYSDRIQNGGHPNRNYGTV</sequence>
<dbReference type="Pfam" id="PF01679">
    <property type="entry name" value="Pmp3"/>
    <property type="match status" value="1"/>
</dbReference>
<protein>
    <submittedName>
        <fullName evidence="7">Proteolipid membrane potential modulator</fullName>
    </submittedName>
</protein>
<evidence type="ECO:0000313" key="8">
    <source>
        <dbReference type="Proteomes" id="UP001150941"/>
    </source>
</evidence>
<feature type="transmembrane region" description="Helical" evidence="6">
    <location>
        <begin position="12"/>
        <end position="38"/>
    </location>
</feature>
<dbReference type="RefSeq" id="XP_058327885.1">
    <property type="nucleotide sequence ID" value="XM_058477540.1"/>
</dbReference>
<evidence type="ECO:0000256" key="2">
    <source>
        <dbReference type="ARBA" id="ARBA00009530"/>
    </source>
</evidence>
<evidence type="ECO:0000256" key="4">
    <source>
        <dbReference type="ARBA" id="ARBA00022989"/>
    </source>
</evidence>
<dbReference type="Proteomes" id="UP001150941">
    <property type="component" value="Unassembled WGS sequence"/>
</dbReference>
<keyword evidence="8" id="KW-1185">Reference proteome</keyword>
<keyword evidence="5 6" id="KW-0472">Membrane</keyword>
<evidence type="ECO:0000256" key="6">
    <source>
        <dbReference type="SAM" id="Phobius"/>
    </source>
</evidence>
<organism evidence="7 8">
    <name type="scientific">Penicillium chermesinum</name>
    <dbReference type="NCBI Taxonomy" id="63820"/>
    <lineage>
        <taxon>Eukaryota</taxon>
        <taxon>Fungi</taxon>
        <taxon>Dikarya</taxon>
        <taxon>Ascomycota</taxon>
        <taxon>Pezizomycotina</taxon>
        <taxon>Eurotiomycetes</taxon>
        <taxon>Eurotiomycetidae</taxon>
        <taxon>Eurotiales</taxon>
        <taxon>Aspergillaceae</taxon>
        <taxon>Penicillium</taxon>
    </lineage>
</organism>
<gene>
    <name evidence="7" type="ORF">N7468_008244</name>
</gene>
<comment type="caution">
    <text evidence="7">The sequence shown here is derived from an EMBL/GenBank/DDBJ whole genome shotgun (WGS) entry which is preliminary data.</text>
</comment>
<reference evidence="7" key="1">
    <citation type="submission" date="2022-11" db="EMBL/GenBank/DDBJ databases">
        <authorList>
            <person name="Petersen C."/>
        </authorList>
    </citation>
    <scope>NUCLEOTIDE SEQUENCE</scope>
    <source>
        <strain evidence="7">IBT 19713</strain>
    </source>
</reference>
<evidence type="ECO:0000256" key="5">
    <source>
        <dbReference type="ARBA" id="ARBA00023136"/>
    </source>
</evidence>
<dbReference type="PANTHER" id="PTHR21659">
    <property type="entry name" value="HYDROPHOBIC PROTEIN RCI2 LOW TEMPERATURE AND SALT RESPONSIVE PROTEIN LTI6 -RELATED"/>
    <property type="match status" value="1"/>
</dbReference>
<evidence type="ECO:0000313" key="7">
    <source>
        <dbReference type="EMBL" id="KAJ5223702.1"/>
    </source>
</evidence>